<evidence type="ECO:0008006" key="4">
    <source>
        <dbReference type="Google" id="ProtNLM"/>
    </source>
</evidence>
<feature type="chain" id="PRO_5012323689" description="Secreted protein" evidence="1">
    <location>
        <begin position="24"/>
        <end position="181"/>
    </location>
</feature>
<dbReference type="EMBL" id="FUZI01000001">
    <property type="protein sequence ID" value="SKC31142.1"/>
    <property type="molecule type" value="Genomic_DNA"/>
</dbReference>
<sequence>MNKIKALILIIMSNLIYSSSAYAFPCDLTPNNTIKTEDQLFQFDHSVCRLSNNADSIPFLQVKDDPYSRSQRFNDWKQDQVDNTSEFWNHWSDDFADHPVFTEYNDSMYYGLGFWLPRQYDNENVEDIVDAEQWVLNHGVQMSLGFGDPNDDSTRVRLDYRWHTKSSVDDGISVQVHVPLN</sequence>
<evidence type="ECO:0000313" key="3">
    <source>
        <dbReference type="Proteomes" id="UP000189966"/>
    </source>
</evidence>
<evidence type="ECO:0000256" key="1">
    <source>
        <dbReference type="SAM" id="SignalP"/>
    </source>
</evidence>
<keyword evidence="1" id="KW-0732">Signal</keyword>
<dbReference type="Proteomes" id="UP000189966">
    <property type="component" value="Unassembled WGS sequence"/>
</dbReference>
<dbReference type="AlphaFoldDB" id="A0A1T5HWK7"/>
<feature type="signal peptide" evidence="1">
    <location>
        <begin position="1"/>
        <end position="23"/>
    </location>
</feature>
<protein>
    <recommendedName>
        <fullName evidence="4">Secreted protein</fullName>
    </recommendedName>
</protein>
<gene>
    <name evidence="2" type="ORF">CZ809_00620</name>
</gene>
<name>A0A1T5HWK7_9GAMM</name>
<reference evidence="2 3" key="1">
    <citation type="submission" date="2017-02" db="EMBL/GenBank/DDBJ databases">
        <authorList>
            <person name="Peterson S.W."/>
        </authorList>
    </citation>
    <scope>NUCLEOTIDE SEQUENCE [LARGE SCALE GENOMIC DNA]</scope>
    <source>
        <strain evidence="3">type strain: NCCB 100098</strain>
    </source>
</reference>
<organism evidence="2 3">
    <name type="scientific">Photobacterium piscicola</name>
    <dbReference type="NCBI Taxonomy" id="1378299"/>
    <lineage>
        <taxon>Bacteria</taxon>
        <taxon>Pseudomonadati</taxon>
        <taxon>Pseudomonadota</taxon>
        <taxon>Gammaproteobacteria</taxon>
        <taxon>Vibrionales</taxon>
        <taxon>Vibrionaceae</taxon>
        <taxon>Photobacterium</taxon>
    </lineage>
</organism>
<accession>A0A1T5HWK7</accession>
<evidence type="ECO:0000313" key="2">
    <source>
        <dbReference type="EMBL" id="SKC31142.1"/>
    </source>
</evidence>
<proteinExistence type="predicted"/>